<keyword evidence="3" id="KW-1185">Reference proteome</keyword>
<dbReference type="Proteomes" id="UP000190037">
    <property type="component" value="Unassembled WGS sequence"/>
</dbReference>
<name>A0A1T3NZV6_9ACTN</name>
<dbReference type="AlphaFoldDB" id="A0A1T3NZV6"/>
<comment type="caution">
    <text evidence="2">The sequence shown here is derived from an EMBL/GenBank/DDBJ whole genome shotgun (WGS) entry which is preliminary data.</text>
</comment>
<proteinExistence type="predicted"/>
<feature type="compositionally biased region" description="Acidic residues" evidence="1">
    <location>
        <begin position="24"/>
        <end position="38"/>
    </location>
</feature>
<feature type="region of interest" description="Disordered" evidence="1">
    <location>
        <begin position="23"/>
        <end position="42"/>
    </location>
</feature>
<protein>
    <submittedName>
        <fullName evidence="2">Uncharacterized protein</fullName>
    </submittedName>
</protein>
<evidence type="ECO:0000256" key="1">
    <source>
        <dbReference type="SAM" id="MobiDB-lite"/>
    </source>
</evidence>
<evidence type="ECO:0000313" key="2">
    <source>
        <dbReference type="EMBL" id="OPC82386.1"/>
    </source>
</evidence>
<dbReference type="OrthoDB" id="4350693at2"/>
<dbReference type="RefSeq" id="WP_078976653.1">
    <property type="nucleotide sequence ID" value="NZ_MWQN01000001.1"/>
</dbReference>
<reference evidence="2 3" key="1">
    <citation type="submission" date="2017-03" db="EMBL/GenBank/DDBJ databases">
        <title>Draft genome sequence of Streptomyces scabrisporus NF3, endophyte isolated from Amphipterygium adstringens.</title>
        <authorList>
            <person name="Vazquez M."/>
            <person name="Ceapa C.D."/>
            <person name="Rodriguez Luna D."/>
            <person name="Sanchez Esquivel S."/>
        </authorList>
    </citation>
    <scope>NUCLEOTIDE SEQUENCE [LARGE SCALE GENOMIC DNA]</scope>
    <source>
        <strain evidence="2 3">NF3</strain>
    </source>
</reference>
<feature type="region of interest" description="Disordered" evidence="1">
    <location>
        <begin position="60"/>
        <end position="87"/>
    </location>
</feature>
<accession>A0A1T3NZV6</accession>
<dbReference type="EMBL" id="MWQN01000001">
    <property type="protein sequence ID" value="OPC82386.1"/>
    <property type="molecule type" value="Genomic_DNA"/>
</dbReference>
<sequence>MSGNACPQCGREHPWCEAEWSAFEPDDATGPDPDETDADGPPYRVAELLPDILDFLARGSRGPDWAGARRRPVGSLRGLIPRPRTGC</sequence>
<organism evidence="2 3">
    <name type="scientific">Embleya scabrispora</name>
    <dbReference type="NCBI Taxonomy" id="159449"/>
    <lineage>
        <taxon>Bacteria</taxon>
        <taxon>Bacillati</taxon>
        <taxon>Actinomycetota</taxon>
        <taxon>Actinomycetes</taxon>
        <taxon>Kitasatosporales</taxon>
        <taxon>Streptomycetaceae</taxon>
        <taxon>Embleya</taxon>
    </lineage>
</organism>
<gene>
    <name evidence="2" type="ORF">B4N89_16855</name>
</gene>
<evidence type="ECO:0000313" key="3">
    <source>
        <dbReference type="Proteomes" id="UP000190037"/>
    </source>
</evidence>